<gene>
    <name evidence="1" type="ORF">Fmac_022384</name>
</gene>
<protein>
    <submittedName>
        <fullName evidence="1">Uncharacterized protein</fullName>
    </submittedName>
</protein>
<organism evidence="1 2">
    <name type="scientific">Flemingia macrophylla</name>
    <dbReference type="NCBI Taxonomy" id="520843"/>
    <lineage>
        <taxon>Eukaryota</taxon>
        <taxon>Viridiplantae</taxon>
        <taxon>Streptophyta</taxon>
        <taxon>Embryophyta</taxon>
        <taxon>Tracheophyta</taxon>
        <taxon>Spermatophyta</taxon>
        <taxon>Magnoliopsida</taxon>
        <taxon>eudicotyledons</taxon>
        <taxon>Gunneridae</taxon>
        <taxon>Pentapetalae</taxon>
        <taxon>rosids</taxon>
        <taxon>fabids</taxon>
        <taxon>Fabales</taxon>
        <taxon>Fabaceae</taxon>
        <taxon>Papilionoideae</taxon>
        <taxon>50 kb inversion clade</taxon>
        <taxon>NPAAA clade</taxon>
        <taxon>indigoferoid/millettioid clade</taxon>
        <taxon>Phaseoleae</taxon>
        <taxon>Flemingia</taxon>
    </lineage>
</organism>
<dbReference type="EMBL" id="JBGMDY010000007">
    <property type="protein sequence ID" value="KAL2328957.1"/>
    <property type="molecule type" value="Genomic_DNA"/>
</dbReference>
<evidence type="ECO:0000313" key="2">
    <source>
        <dbReference type="Proteomes" id="UP001603857"/>
    </source>
</evidence>
<dbReference type="InterPro" id="IPR012392">
    <property type="entry name" value="3-ktacl-CoA_syn"/>
</dbReference>
<sequence length="138" mass="15815">MREKLLFLYAFLPKKLFGSEKKGNYVPNFKAAFHHLCIHAGSRAVIGQVEIKNLSLWDSGGDPKEGQVDRLWHKYGDSSHVEIKNLNFWDSGGDPKEGQVDKLWHKYGGSSHVEIKNLSLWDSESDPKQGQVDRLWHK</sequence>
<dbReference type="PANTHER" id="PTHR31561">
    <property type="entry name" value="3-KETOACYL-COA SYNTHASE"/>
    <property type="match status" value="1"/>
</dbReference>
<proteinExistence type="predicted"/>
<dbReference type="AlphaFoldDB" id="A0ABD1LZJ9"/>
<accession>A0ABD1LZJ9</accession>
<dbReference type="Proteomes" id="UP001603857">
    <property type="component" value="Unassembled WGS sequence"/>
</dbReference>
<comment type="caution">
    <text evidence="1">The sequence shown here is derived from an EMBL/GenBank/DDBJ whole genome shotgun (WGS) entry which is preliminary data.</text>
</comment>
<keyword evidence="2" id="KW-1185">Reference proteome</keyword>
<reference evidence="1 2" key="1">
    <citation type="submission" date="2024-08" db="EMBL/GenBank/DDBJ databases">
        <title>Insights into the chromosomal genome structure of Flemingia macrophylla.</title>
        <authorList>
            <person name="Ding Y."/>
            <person name="Zhao Y."/>
            <person name="Bi W."/>
            <person name="Wu M."/>
            <person name="Zhao G."/>
            <person name="Gong Y."/>
            <person name="Li W."/>
            <person name="Zhang P."/>
        </authorList>
    </citation>
    <scope>NUCLEOTIDE SEQUENCE [LARGE SCALE GENOMIC DNA]</scope>
    <source>
        <strain evidence="1">DYQJB</strain>
        <tissue evidence="1">Leaf</tissue>
    </source>
</reference>
<name>A0ABD1LZJ9_9FABA</name>
<evidence type="ECO:0000313" key="1">
    <source>
        <dbReference type="EMBL" id="KAL2328957.1"/>
    </source>
</evidence>